<dbReference type="Gene3D" id="1.10.260.40">
    <property type="entry name" value="lambda repressor-like DNA-binding domains"/>
    <property type="match status" value="1"/>
</dbReference>
<reference evidence="1 2" key="1">
    <citation type="submission" date="2024-06" db="EMBL/GenBank/DDBJ databases">
        <title>Genomic Encyclopedia of Type Strains, Phase IV (KMG-IV): sequencing the most valuable type-strain genomes for metagenomic binning, comparative biology and taxonomic classification.</title>
        <authorList>
            <person name="Goeker M."/>
        </authorList>
    </citation>
    <scope>NUCLEOTIDE SEQUENCE [LARGE SCALE GENOMIC DNA]</scope>
    <source>
        <strain evidence="1 2">DSM 21331</strain>
    </source>
</reference>
<evidence type="ECO:0008006" key="3">
    <source>
        <dbReference type="Google" id="ProtNLM"/>
    </source>
</evidence>
<proteinExistence type="predicted"/>
<organism evidence="1 2">
    <name type="scientific">Methylobacterium goesingense</name>
    <dbReference type="NCBI Taxonomy" id="243690"/>
    <lineage>
        <taxon>Bacteria</taxon>
        <taxon>Pseudomonadati</taxon>
        <taxon>Pseudomonadota</taxon>
        <taxon>Alphaproteobacteria</taxon>
        <taxon>Hyphomicrobiales</taxon>
        <taxon>Methylobacteriaceae</taxon>
        <taxon>Methylobacterium</taxon>
    </lineage>
</organism>
<dbReference type="Proteomes" id="UP001549145">
    <property type="component" value="Unassembled WGS sequence"/>
</dbReference>
<dbReference type="RefSeq" id="WP_056246685.1">
    <property type="nucleotide sequence ID" value="NZ_BPQL01000020.1"/>
</dbReference>
<sequence>MVADDSLERPVVLGDEAIVRMLLAECRAAGTQAKWASANGVSPQYVSDVLRGHRVPGDRLLRRLGLRREITYVPVDEVVS</sequence>
<keyword evidence="2" id="KW-1185">Reference proteome</keyword>
<accession>A0ABV2L826</accession>
<dbReference type="EMBL" id="JBEPMM010000011">
    <property type="protein sequence ID" value="MET3693983.1"/>
    <property type="molecule type" value="Genomic_DNA"/>
</dbReference>
<evidence type="ECO:0000313" key="1">
    <source>
        <dbReference type="EMBL" id="MET3693983.1"/>
    </source>
</evidence>
<protein>
    <recommendedName>
        <fullName evidence="3">XRE family transcriptional regulator</fullName>
    </recommendedName>
</protein>
<comment type="caution">
    <text evidence="1">The sequence shown here is derived from an EMBL/GenBank/DDBJ whole genome shotgun (WGS) entry which is preliminary data.</text>
</comment>
<name>A0ABV2L826_9HYPH</name>
<dbReference type="InterPro" id="IPR010982">
    <property type="entry name" value="Lambda_DNA-bd_dom_sf"/>
</dbReference>
<gene>
    <name evidence="1" type="ORF">ABID43_003538</name>
</gene>
<evidence type="ECO:0000313" key="2">
    <source>
        <dbReference type="Proteomes" id="UP001549145"/>
    </source>
</evidence>